<sequence>MKLITAFASRRNHEAQMNPVLGRSWVRSSHRQPLIVDIPLVNTCKSDISRLRIIAKGSMIDPRLKGRATEIANHLTFTHTVRSIGNEQHFIRLTSKEVITRPQVNLHVTVDGPSGIVHRSYSIQPRIEIVKKAVPPAPATTPPKATATATTATPAQTPSVPPQLKIVPPAPAPPPAPAAGQGATLHAGRPGSEASSIATAIKQLNGDLTRLQRLVSTVQHIATRQAHTLEQQRYEMEHIHSKARAVVGKARAVQESLDHQAKQLSTLRANVAVLSDDFDVPQATPAERTPTGSSAKA</sequence>
<accession>A0A369ULK7</accession>
<gene>
    <name evidence="3" type="ORF">DVJ77_09770</name>
</gene>
<organism evidence="3 4">
    <name type="scientific">Dyella tabacisoli</name>
    <dbReference type="NCBI Taxonomy" id="2282381"/>
    <lineage>
        <taxon>Bacteria</taxon>
        <taxon>Pseudomonadati</taxon>
        <taxon>Pseudomonadota</taxon>
        <taxon>Gammaproteobacteria</taxon>
        <taxon>Lysobacterales</taxon>
        <taxon>Rhodanobacteraceae</taxon>
        <taxon>Dyella</taxon>
    </lineage>
</organism>
<dbReference type="EMBL" id="QQAH01000009">
    <property type="protein sequence ID" value="RDD81466.1"/>
    <property type="molecule type" value="Genomic_DNA"/>
</dbReference>
<feature type="compositionally biased region" description="Pro residues" evidence="1">
    <location>
        <begin position="168"/>
        <end position="177"/>
    </location>
</feature>
<evidence type="ECO:0000313" key="4">
    <source>
        <dbReference type="Proteomes" id="UP000253782"/>
    </source>
</evidence>
<evidence type="ECO:0000259" key="2">
    <source>
        <dbReference type="Pfam" id="PF25800"/>
    </source>
</evidence>
<dbReference type="Pfam" id="PF25800">
    <property type="entry name" value="FimV_N"/>
    <property type="match status" value="1"/>
</dbReference>
<dbReference type="AlphaFoldDB" id="A0A369ULK7"/>
<dbReference type="InterPro" id="IPR057840">
    <property type="entry name" value="FimV_N"/>
</dbReference>
<name>A0A369ULK7_9GAMM</name>
<comment type="caution">
    <text evidence="3">The sequence shown here is derived from an EMBL/GenBank/DDBJ whole genome shotgun (WGS) entry which is preliminary data.</text>
</comment>
<evidence type="ECO:0000256" key="1">
    <source>
        <dbReference type="SAM" id="MobiDB-lite"/>
    </source>
</evidence>
<proteinExistence type="predicted"/>
<dbReference type="Proteomes" id="UP000253782">
    <property type="component" value="Unassembled WGS sequence"/>
</dbReference>
<protein>
    <recommendedName>
        <fullName evidence="2">FimV N-terminal domain-containing protein</fullName>
    </recommendedName>
</protein>
<feature type="domain" description="FimV N-terminal" evidence="2">
    <location>
        <begin position="21"/>
        <end position="123"/>
    </location>
</feature>
<evidence type="ECO:0000313" key="3">
    <source>
        <dbReference type="EMBL" id="RDD81466.1"/>
    </source>
</evidence>
<feature type="compositionally biased region" description="Low complexity" evidence="1">
    <location>
        <begin position="142"/>
        <end position="158"/>
    </location>
</feature>
<keyword evidence="4" id="KW-1185">Reference proteome</keyword>
<reference evidence="3 4" key="1">
    <citation type="submission" date="2018-07" db="EMBL/GenBank/DDBJ databases">
        <title>Dyella tabacisoli L4-6T, whole genome shotgun sequence.</title>
        <authorList>
            <person name="Zhou X.-K."/>
            <person name="Li W.-J."/>
            <person name="Duan Y.-Q."/>
        </authorList>
    </citation>
    <scope>NUCLEOTIDE SEQUENCE [LARGE SCALE GENOMIC DNA]</scope>
    <source>
        <strain evidence="3 4">L4-6</strain>
    </source>
</reference>
<feature type="region of interest" description="Disordered" evidence="1">
    <location>
        <begin position="134"/>
        <end position="191"/>
    </location>
</feature>